<proteinExistence type="predicted"/>
<evidence type="ECO:0000313" key="1">
    <source>
        <dbReference type="EMBL" id="GJJ12731.1"/>
    </source>
</evidence>
<organism evidence="1 2">
    <name type="scientific">Clathrus columnatus</name>
    <dbReference type="NCBI Taxonomy" id="1419009"/>
    <lineage>
        <taxon>Eukaryota</taxon>
        <taxon>Fungi</taxon>
        <taxon>Dikarya</taxon>
        <taxon>Basidiomycota</taxon>
        <taxon>Agaricomycotina</taxon>
        <taxon>Agaricomycetes</taxon>
        <taxon>Phallomycetidae</taxon>
        <taxon>Phallales</taxon>
        <taxon>Clathraceae</taxon>
        <taxon>Clathrus</taxon>
    </lineage>
</organism>
<dbReference type="InterPro" id="IPR032675">
    <property type="entry name" value="LRR_dom_sf"/>
</dbReference>
<name>A0AAV5AIH8_9AGAM</name>
<dbReference type="Proteomes" id="UP001050691">
    <property type="component" value="Unassembled WGS sequence"/>
</dbReference>
<evidence type="ECO:0000313" key="2">
    <source>
        <dbReference type="Proteomes" id="UP001050691"/>
    </source>
</evidence>
<dbReference type="EMBL" id="BPWL01000007">
    <property type="protein sequence ID" value="GJJ12731.1"/>
    <property type="molecule type" value="Genomic_DNA"/>
</dbReference>
<reference evidence="1" key="1">
    <citation type="submission" date="2021-10" db="EMBL/GenBank/DDBJ databases">
        <title>De novo Genome Assembly of Clathrus columnatus (Basidiomycota, Fungi) Using Illumina and Nanopore Sequence Data.</title>
        <authorList>
            <person name="Ogiso-Tanaka E."/>
            <person name="Itagaki H."/>
            <person name="Hosoya T."/>
            <person name="Hosaka K."/>
        </authorList>
    </citation>
    <scope>NUCLEOTIDE SEQUENCE</scope>
    <source>
        <strain evidence="1">MO-923</strain>
    </source>
</reference>
<comment type="caution">
    <text evidence="1">The sequence shown here is derived from an EMBL/GenBank/DDBJ whole genome shotgun (WGS) entry which is preliminary data.</text>
</comment>
<sequence length="423" mass="48527">MSDPFSREILQRSKSAKLDVIIQDEYSPQFASALQNLLIGESHRIRMLRLPVSHSELDQSLVQLILSSKFPALLGLVSLSLSSSFFSMLPVLASSGCLETLEYTLNDNIPLDQLKPIFHRLKNLSLRLSFSTGSALALVQFLGNIATLRNLRLDTDSIPSGLEIGQTNLPELQFLSISHSSLLEYFQTPKLSTLDVYWKYPPVATSNYSILEEFNFSSIRYLYILAAKNLPSKTIVFWDQRFLYMTNSRFLKTSNYCPFSPEEIETTLPRHNIDIFSDKFPRGYFRLKFENKSVFDTALGPILSSILPQLTNIKELYFSPYNIFHSSRYEWDHAYLKLEEIFAQIPFVQNIVITHHDTFLSFIRVFRNPSLLPQLRVLFYTSGIDSNDADYMEKVGKELTECLQSRQFLHIGWSSSLYGAVVL</sequence>
<dbReference type="SUPFAM" id="SSF52047">
    <property type="entry name" value="RNI-like"/>
    <property type="match status" value="1"/>
</dbReference>
<protein>
    <submittedName>
        <fullName evidence="1">Uncharacterized protein</fullName>
    </submittedName>
</protein>
<keyword evidence="2" id="KW-1185">Reference proteome</keyword>
<gene>
    <name evidence="1" type="ORF">Clacol_006975</name>
</gene>
<dbReference type="AlphaFoldDB" id="A0AAV5AIH8"/>
<accession>A0AAV5AIH8</accession>
<dbReference type="Gene3D" id="3.80.10.10">
    <property type="entry name" value="Ribonuclease Inhibitor"/>
    <property type="match status" value="1"/>
</dbReference>